<accession>A0A1J5RA47</accession>
<dbReference type="SUPFAM" id="SSF52540">
    <property type="entry name" value="P-loop containing nucleoside triphosphate hydrolases"/>
    <property type="match status" value="1"/>
</dbReference>
<keyword evidence="2" id="KW-1133">Transmembrane helix</keyword>
<dbReference type="InterPro" id="IPR027417">
    <property type="entry name" value="P-loop_NTPase"/>
</dbReference>
<keyword evidence="2" id="KW-0472">Membrane</keyword>
<dbReference type="EMBL" id="MLJW01000225">
    <property type="protein sequence ID" value="OIQ92681.1"/>
    <property type="molecule type" value="Genomic_DNA"/>
</dbReference>
<feature type="region of interest" description="Disordered" evidence="1">
    <location>
        <begin position="557"/>
        <end position="589"/>
    </location>
</feature>
<dbReference type="Gene3D" id="3.40.50.300">
    <property type="entry name" value="P-loop containing nucleotide triphosphate hydrolases"/>
    <property type="match status" value="1"/>
</dbReference>
<dbReference type="Pfam" id="PF20703">
    <property type="entry name" value="nSTAND1"/>
    <property type="match status" value="1"/>
</dbReference>
<feature type="domain" description="HTH cro/C1-type" evidence="3">
    <location>
        <begin position="33"/>
        <end position="90"/>
    </location>
</feature>
<dbReference type="InterPro" id="IPR049052">
    <property type="entry name" value="nSTAND1"/>
</dbReference>
<evidence type="ECO:0000313" key="4">
    <source>
        <dbReference type="EMBL" id="OIQ92681.1"/>
    </source>
</evidence>
<dbReference type="Pfam" id="PF13560">
    <property type="entry name" value="HTH_31"/>
    <property type="match status" value="1"/>
</dbReference>
<dbReference type="InterPro" id="IPR001387">
    <property type="entry name" value="Cro/C1-type_HTH"/>
</dbReference>
<proteinExistence type="predicted"/>
<dbReference type="GO" id="GO:0003677">
    <property type="term" value="F:DNA binding"/>
    <property type="evidence" value="ECO:0007669"/>
    <property type="project" value="InterPro"/>
</dbReference>
<dbReference type="SUPFAM" id="SSF47413">
    <property type="entry name" value="lambda repressor-like DNA-binding domains"/>
    <property type="match status" value="1"/>
</dbReference>
<dbReference type="InterPro" id="IPR010982">
    <property type="entry name" value="Lambda_DNA-bd_dom_sf"/>
</dbReference>
<name>A0A1J5RA47_9ZZZZ</name>
<reference evidence="4" key="1">
    <citation type="submission" date="2016-10" db="EMBL/GenBank/DDBJ databases">
        <title>Sequence of Gallionella enrichment culture.</title>
        <authorList>
            <person name="Poehlein A."/>
            <person name="Muehling M."/>
            <person name="Daniel R."/>
        </authorList>
    </citation>
    <scope>NUCLEOTIDE SEQUENCE</scope>
</reference>
<dbReference type="PROSITE" id="PS50943">
    <property type="entry name" value="HTH_CROC1"/>
    <property type="match status" value="1"/>
</dbReference>
<dbReference type="CDD" id="cd00093">
    <property type="entry name" value="HTH_XRE"/>
    <property type="match status" value="1"/>
</dbReference>
<evidence type="ECO:0000259" key="3">
    <source>
        <dbReference type="PROSITE" id="PS50943"/>
    </source>
</evidence>
<feature type="transmembrane region" description="Helical" evidence="2">
    <location>
        <begin position="486"/>
        <end position="508"/>
    </location>
</feature>
<evidence type="ECO:0000256" key="1">
    <source>
        <dbReference type="SAM" id="MobiDB-lite"/>
    </source>
</evidence>
<feature type="compositionally biased region" description="Pro residues" evidence="1">
    <location>
        <begin position="563"/>
        <end position="574"/>
    </location>
</feature>
<dbReference type="AlphaFoldDB" id="A0A1J5RA47"/>
<protein>
    <recommendedName>
        <fullName evidence="3">HTH cro/C1-type domain-containing protein</fullName>
    </recommendedName>
</protein>
<keyword evidence="2" id="KW-0812">Transmembrane</keyword>
<evidence type="ECO:0000256" key="2">
    <source>
        <dbReference type="SAM" id="Phobius"/>
    </source>
</evidence>
<comment type="caution">
    <text evidence="4">The sequence shown here is derived from an EMBL/GenBank/DDBJ whole genome shotgun (WGS) entry which is preliminary data.</text>
</comment>
<gene>
    <name evidence="4" type="ORF">GALL_253520</name>
</gene>
<sequence length="589" mass="62654">MSSTSDDRSTAPTGPSAVDLSAVRDAHGLGEALTDQRLRAGLSVRDVSKRCGIPVSTLGGYFSGRHLPLATRPDVLRDLLSALRVAPADQAPWQTTLRRQTTSRDGSGQRALSPYPGLAAFDESSAAVFHGRSDLVAQLGAVVGPGGPDDSRIVVVTGASGSGKSSLIRAGLIPQLEELWTHGTSPATGAESLDVLVDWIAQAHGHARVVVLGLRADYCGEASEVAALLPALRDHQVVVGPMTPEDLAEAVALPAADLGTSVGPGLVDILVRDCLASSQAGLTSALPHLSHCLATMWTRTTGDGLTLATYLEVGGIAGAIARTVEEAFTTLDDDDAERARHLLLRLVSVEEGVRPSAATQALADLSDDDRRLVNHFAERRLLTVDTSTVRLSHGVLIESWPRLRQWIDDGQTLLLQRRSISRDARVWESSNREEDLLLRGSRLDAVREWSPEARLALVLRERAFVDAGAALSDRVARARRRQQRRIHLLLVATSAISVIALAASAGYVNANHTLTQERDQAQSRQVAVTARTIDQTNPSVAHQLAVAASTIAPIVEARSALRTPPPRHPSPGSPAPSGTAWSQSVRPDT</sequence>
<dbReference type="SMART" id="SM00530">
    <property type="entry name" value="HTH_XRE"/>
    <property type="match status" value="1"/>
</dbReference>
<organism evidence="4">
    <name type="scientific">mine drainage metagenome</name>
    <dbReference type="NCBI Taxonomy" id="410659"/>
    <lineage>
        <taxon>unclassified sequences</taxon>
        <taxon>metagenomes</taxon>
        <taxon>ecological metagenomes</taxon>
    </lineage>
</organism>
<dbReference type="Gene3D" id="1.10.260.40">
    <property type="entry name" value="lambda repressor-like DNA-binding domains"/>
    <property type="match status" value="1"/>
</dbReference>